<dbReference type="EMBL" id="BMXY01000001">
    <property type="protein sequence ID" value="GGZ59702.1"/>
    <property type="molecule type" value="Genomic_DNA"/>
</dbReference>
<dbReference type="Proteomes" id="UP000643403">
    <property type="component" value="Unassembled WGS sequence"/>
</dbReference>
<evidence type="ECO:0000259" key="2">
    <source>
        <dbReference type="SMART" id="SM00953"/>
    </source>
</evidence>
<reference evidence="4" key="1">
    <citation type="journal article" date="2019" name="Int. J. Syst. Evol. Microbiol.">
        <title>The Global Catalogue of Microorganisms (GCM) 10K type strain sequencing project: providing services to taxonomists for standard genome sequencing and annotation.</title>
        <authorList>
            <consortium name="The Broad Institute Genomics Platform"/>
            <consortium name="The Broad Institute Genome Sequencing Center for Infectious Disease"/>
            <person name="Wu L."/>
            <person name="Ma J."/>
        </authorList>
    </citation>
    <scope>NUCLEOTIDE SEQUENCE [LARGE SCALE GENOMIC DNA]</scope>
    <source>
        <strain evidence="4">KCTC 22558</strain>
    </source>
</reference>
<dbReference type="SMART" id="SM00953">
    <property type="entry name" value="RES"/>
    <property type="match status" value="1"/>
</dbReference>
<feature type="domain" description="RES" evidence="2">
    <location>
        <begin position="71"/>
        <end position="189"/>
    </location>
</feature>
<sequence length="207" mass="22436">MNMPDTPAPTTEQDLDKALKDTFPASDPLSATAHLTATPTTDHLDAAERSSDHPGTVAIYRVVDEAQKEKPFAANGNKAGRWTSDGTPAVYASLSPAGALLEYLAHCDEAVPESAYLAKAHVPRDRMWVAQNYPSTWRDYPYRGDVQQVGDAWSRSHQSLAAQVPSALCDESCNVVINPEHVDAPLIQGLHVSPIRIDPRLRRATGG</sequence>
<organism evidence="3 4">
    <name type="scientific">Cognatilysobacter xinjiangensis</name>
    <dbReference type="NCBI Taxonomy" id="546892"/>
    <lineage>
        <taxon>Bacteria</taxon>
        <taxon>Pseudomonadati</taxon>
        <taxon>Pseudomonadota</taxon>
        <taxon>Gammaproteobacteria</taxon>
        <taxon>Lysobacterales</taxon>
        <taxon>Lysobacteraceae</taxon>
        <taxon>Cognatilysobacter</taxon>
    </lineage>
</organism>
<evidence type="ECO:0000313" key="4">
    <source>
        <dbReference type="Proteomes" id="UP000643403"/>
    </source>
</evidence>
<evidence type="ECO:0000256" key="1">
    <source>
        <dbReference type="SAM" id="MobiDB-lite"/>
    </source>
</evidence>
<protein>
    <recommendedName>
        <fullName evidence="2">RES domain-containing protein</fullName>
    </recommendedName>
</protein>
<evidence type="ECO:0000313" key="3">
    <source>
        <dbReference type="EMBL" id="GGZ59702.1"/>
    </source>
</evidence>
<dbReference type="Pfam" id="PF08808">
    <property type="entry name" value="RES"/>
    <property type="match status" value="1"/>
</dbReference>
<gene>
    <name evidence="3" type="ORF">GCM10008101_11920</name>
</gene>
<dbReference type="InterPro" id="IPR014914">
    <property type="entry name" value="RES_dom"/>
</dbReference>
<feature type="region of interest" description="Disordered" evidence="1">
    <location>
        <begin position="1"/>
        <end position="31"/>
    </location>
</feature>
<dbReference type="RefSeq" id="WP_189447763.1">
    <property type="nucleotide sequence ID" value="NZ_BMXY01000001.1"/>
</dbReference>
<proteinExistence type="predicted"/>
<comment type="caution">
    <text evidence="3">The sequence shown here is derived from an EMBL/GenBank/DDBJ whole genome shotgun (WGS) entry which is preliminary data.</text>
</comment>
<accession>A0ABQ3BWQ0</accession>
<name>A0ABQ3BWQ0_9GAMM</name>
<keyword evidence="4" id="KW-1185">Reference proteome</keyword>